<reference evidence="3 4" key="1">
    <citation type="submission" date="2020-10" db="EMBL/GenBank/DDBJ databases">
        <title>Draft genome of Ramlibacter aquaticus LMG 30558.</title>
        <authorList>
            <person name="Props R."/>
        </authorList>
    </citation>
    <scope>NUCLEOTIDE SEQUENCE [LARGE SCALE GENOMIC DNA]</scope>
    <source>
        <strain evidence="3 4">LMG 30558</strain>
    </source>
</reference>
<dbReference type="Pfam" id="PF01627">
    <property type="entry name" value="Hpt"/>
    <property type="match status" value="1"/>
</dbReference>
<dbReference type="Proteomes" id="UP000715965">
    <property type="component" value="Unassembled WGS sequence"/>
</dbReference>
<dbReference type="InterPro" id="IPR036641">
    <property type="entry name" value="HPT_dom_sf"/>
</dbReference>
<accession>A0ABR9SBY1</accession>
<evidence type="ECO:0000256" key="1">
    <source>
        <dbReference type="ARBA" id="ARBA00023012"/>
    </source>
</evidence>
<evidence type="ECO:0000313" key="4">
    <source>
        <dbReference type="Proteomes" id="UP000715965"/>
    </source>
</evidence>
<feature type="domain" description="HPt" evidence="2">
    <location>
        <begin position="23"/>
        <end position="106"/>
    </location>
</feature>
<gene>
    <name evidence="3" type="ORF">IM725_01715</name>
</gene>
<dbReference type="EMBL" id="JADDOJ010000003">
    <property type="protein sequence ID" value="MBE7939287.1"/>
    <property type="molecule type" value="Genomic_DNA"/>
</dbReference>
<sequence>MSDSTDAMLRLLGMIPLAAQQKMVGLYRETLASQLAALGQALQAEPPTPAAQALAHKIAGSAAMMQDAALAGAARGIEGALVAADAAQARARWPEVQRFAAETMAALATAYP</sequence>
<name>A0ABR9SBY1_9BURK</name>
<organism evidence="3 4">
    <name type="scientific">Ramlibacter aquaticus</name>
    <dbReference type="NCBI Taxonomy" id="2780094"/>
    <lineage>
        <taxon>Bacteria</taxon>
        <taxon>Pseudomonadati</taxon>
        <taxon>Pseudomonadota</taxon>
        <taxon>Betaproteobacteria</taxon>
        <taxon>Burkholderiales</taxon>
        <taxon>Comamonadaceae</taxon>
        <taxon>Ramlibacter</taxon>
    </lineage>
</organism>
<keyword evidence="4" id="KW-1185">Reference proteome</keyword>
<evidence type="ECO:0000313" key="3">
    <source>
        <dbReference type="EMBL" id="MBE7939287.1"/>
    </source>
</evidence>
<comment type="caution">
    <text evidence="3">The sequence shown here is derived from an EMBL/GenBank/DDBJ whole genome shotgun (WGS) entry which is preliminary data.</text>
</comment>
<dbReference type="SUPFAM" id="SSF47226">
    <property type="entry name" value="Histidine-containing phosphotransfer domain, HPT domain"/>
    <property type="match status" value="1"/>
</dbReference>
<dbReference type="RefSeq" id="WP_193778834.1">
    <property type="nucleotide sequence ID" value="NZ_JADDOJ010000003.1"/>
</dbReference>
<proteinExistence type="predicted"/>
<protein>
    <submittedName>
        <fullName evidence="3">Hpt domain-containing protein</fullName>
    </submittedName>
</protein>
<dbReference type="InterPro" id="IPR008207">
    <property type="entry name" value="Sig_transdc_His_kin_Hpt_dom"/>
</dbReference>
<keyword evidence="1" id="KW-0902">Two-component regulatory system</keyword>
<evidence type="ECO:0000259" key="2">
    <source>
        <dbReference type="Pfam" id="PF01627"/>
    </source>
</evidence>
<dbReference type="Gene3D" id="1.20.120.160">
    <property type="entry name" value="HPT domain"/>
    <property type="match status" value="1"/>
</dbReference>